<evidence type="ECO:0000256" key="1">
    <source>
        <dbReference type="ARBA" id="ARBA00004496"/>
    </source>
</evidence>
<dbReference type="SMART" id="SM01016">
    <property type="entry name" value="Arg_tRNA_synt_N"/>
    <property type="match status" value="1"/>
</dbReference>
<dbReference type="Pfam" id="PF03485">
    <property type="entry name" value="Arg_tRNA_synt_N"/>
    <property type="match status" value="1"/>
</dbReference>
<dbReference type="GO" id="GO:0006420">
    <property type="term" value="P:arginyl-tRNA aminoacylation"/>
    <property type="evidence" value="ECO:0007669"/>
    <property type="project" value="InterPro"/>
</dbReference>
<dbReference type="Pfam" id="PF05746">
    <property type="entry name" value="DALR_1"/>
    <property type="match status" value="1"/>
</dbReference>
<sequence>MLHLPRGASLSTTINTLFRTAVKNAYPALPIGSANLMIFQNNNRKMKHDYQCNAAMSLAKTLNAQRGEQGKGVSSRSVAERIASALPPNPVIGKTEVAGPGFINVYLDRNWVADRVHSILVDGCIPPPVEKKRVVIDYSSPNIAKDMHVGHLRSTIIGDCLARILEFCGHEVIRINHVGDWGTQFGMLIAHLQDIAPDFETNPPSIEDLTVFYKEAKVKFDKDPAFKERAHQEVVNLQSGKEQNIKMWKLLCAVSEKMFSRVYAMLNVDPRLKMMGESFYNPLMPAMVKELGEKGLLKEDDGAKVLFPTGFETPLIIQKRDGGFGYDSTDMTALKYRIQEMKADWIIYVVDSGQALHFQQVFQAARDAGWVGDVRLDHVGFGMEEAAAQLGYGGVKYFDLRQNRLSDYVFNFDRMLSPDGDTNVYLQYSHARCMSILRKAPEDVEQLKEHTQITLEHPSEWDLACYILRFSDMLEVVPTDLMPNHICKYIYDLSMKLNGFYRDCRVIGTPEQNSRLLLIAAAEKVMREGFDLLGIKTLDRI</sequence>
<evidence type="ECO:0000256" key="2">
    <source>
        <dbReference type="ARBA" id="ARBA00005594"/>
    </source>
</evidence>
<dbReference type="PRINTS" id="PR01038">
    <property type="entry name" value="TRNASYNTHARG"/>
</dbReference>
<dbReference type="SMART" id="SM00836">
    <property type="entry name" value="DALR_1"/>
    <property type="match status" value="1"/>
</dbReference>
<evidence type="ECO:0000256" key="13">
    <source>
        <dbReference type="RuleBase" id="RU363038"/>
    </source>
</evidence>
<dbReference type="InterPro" id="IPR036695">
    <property type="entry name" value="Arg-tRNA-synth_N_sf"/>
</dbReference>
<dbReference type="GO" id="GO:0005524">
    <property type="term" value="F:ATP binding"/>
    <property type="evidence" value="ECO:0007669"/>
    <property type="project" value="UniProtKB-KW"/>
</dbReference>
<comment type="subcellular location">
    <subcellularLocation>
        <location evidence="1">Cytoplasm</location>
    </subcellularLocation>
</comment>
<dbReference type="FunFam" id="1.10.730.10:FF:000006">
    <property type="entry name" value="Arginyl-tRNA synthetase 2, mitochondrial"/>
    <property type="match status" value="1"/>
</dbReference>
<dbReference type="InterPro" id="IPR014729">
    <property type="entry name" value="Rossmann-like_a/b/a_fold"/>
</dbReference>
<dbReference type="Proteomes" id="UP000078348">
    <property type="component" value="Unassembled WGS sequence"/>
</dbReference>
<evidence type="ECO:0000256" key="10">
    <source>
        <dbReference type="ARBA" id="ARBA00023146"/>
    </source>
</evidence>
<dbReference type="GO" id="GO:0004814">
    <property type="term" value="F:arginine-tRNA ligase activity"/>
    <property type="evidence" value="ECO:0007669"/>
    <property type="project" value="UniProtKB-EC"/>
</dbReference>
<dbReference type="SUPFAM" id="SSF55190">
    <property type="entry name" value="Arginyl-tRNA synthetase (ArgRS), N-terminal 'additional' domain"/>
    <property type="match status" value="1"/>
</dbReference>
<dbReference type="InterPro" id="IPR009080">
    <property type="entry name" value="tRNAsynth_Ia_anticodon-bd"/>
</dbReference>
<dbReference type="SUPFAM" id="SSF47323">
    <property type="entry name" value="Anticodon-binding domain of a subclass of class I aminoacyl-tRNA synthetases"/>
    <property type="match status" value="1"/>
</dbReference>
<comment type="similarity">
    <text evidence="2 13">Belongs to the class-I aminoacyl-tRNA synthetase family.</text>
</comment>
<evidence type="ECO:0000256" key="3">
    <source>
        <dbReference type="ARBA" id="ARBA00011245"/>
    </source>
</evidence>
<dbReference type="STRING" id="478820.A0A196SMP6"/>
<evidence type="ECO:0000256" key="5">
    <source>
        <dbReference type="ARBA" id="ARBA00022490"/>
    </source>
</evidence>
<keyword evidence="5" id="KW-0963">Cytoplasm</keyword>
<reference evidence="16 17" key="1">
    <citation type="submission" date="2016-05" db="EMBL/GenBank/DDBJ databases">
        <title>Nuclear genome of Blastocystis sp. subtype 1 NandII.</title>
        <authorList>
            <person name="Gentekaki E."/>
            <person name="Curtis B."/>
            <person name="Stairs C."/>
            <person name="Eme L."/>
            <person name="Herman E."/>
            <person name="Klimes V."/>
            <person name="Arias M.C."/>
            <person name="Elias M."/>
            <person name="Hilliou F."/>
            <person name="Klute M."/>
            <person name="Malik S.-B."/>
            <person name="Pightling A."/>
            <person name="Rachubinski R."/>
            <person name="Salas D."/>
            <person name="Schlacht A."/>
            <person name="Suga H."/>
            <person name="Archibald J."/>
            <person name="Ball S.G."/>
            <person name="Clark G."/>
            <person name="Dacks J."/>
            <person name="Van Der Giezen M."/>
            <person name="Tsaousis A."/>
            <person name="Roger A."/>
        </authorList>
    </citation>
    <scope>NUCLEOTIDE SEQUENCE [LARGE SCALE GENOMIC DNA]</scope>
    <source>
        <strain evidence="17">ATCC 50177 / NandII</strain>
    </source>
</reference>
<comment type="caution">
    <text evidence="16">The sequence shown here is derived from an EMBL/GenBank/DDBJ whole genome shotgun (WGS) entry which is preliminary data.</text>
</comment>
<gene>
    <name evidence="16" type="ORF">AV274_0779</name>
</gene>
<dbReference type="InterPro" id="IPR008909">
    <property type="entry name" value="DALR_anticod-bd"/>
</dbReference>
<dbReference type="InterPro" id="IPR001278">
    <property type="entry name" value="Arg-tRNA-ligase"/>
</dbReference>
<dbReference type="FunFam" id="3.30.1360.70:FF:000002">
    <property type="entry name" value="arginine--tRNA ligase, cytoplasmic"/>
    <property type="match status" value="1"/>
</dbReference>
<dbReference type="GO" id="GO:0005737">
    <property type="term" value="C:cytoplasm"/>
    <property type="evidence" value="ECO:0007669"/>
    <property type="project" value="UniProtKB-SubCell"/>
</dbReference>
<protein>
    <recommendedName>
        <fullName evidence="4">arginine--tRNA ligase</fullName>
        <ecNumber evidence="4">6.1.1.19</ecNumber>
    </recommendedName>
    <alternativeName>
        <fullName evidence="11">Arginyl-tRNA synthetase</fullName>
    </alternativeName>
</protein>
<proteinExistence type="inferred from homology"/>
<dbReference type="InterPro" id="IPR005148">
    <property type="entry name" value="Arg-tRNA-synth_N"/>
</dbReference>
<comment type="catalytic activity">
    <reaction evidence="12">
        <text>tRNA(Arg) + L-arginine + ATP = L-arginyl-tRNA(Arg) + AMP + diphosphate</text>
        <dbReference type="Rhea" id="RHEA:20301"/>
        <dbReference type="Rhea" id="RHEA-COMP:9658"/>
        <dbReference type="Rhea" id="RHEA-COMP:9673"/>
        <dbReference type="ChEBI" id="CHEBI:30616"/>
        <dbReference type="ChEBI" id="CHEBI:32682"/>
        <dbReference type="ChEBI" id="CHEBI:33019"/>
        <dbReference type="ChEBI" id="CHEBI:78442"/>
        <dbReference type="ChEBI" id="CHEBI:78513"/>
        <dbReference type="ChEBI" id="CHEBI:456215"/>
        <dbReference type="EC" id="6.1.1.19"/>
    </reaction>
</comment>
<evidence type="ECO:0000313" key="16">
    <source>
        <dbReference type="EMBL" id="OAO17482.1"/>
    </source>
</evidence>
<dbReference type="InterPro" id="IPR035684">
    <property type="entry name" value="ArgRS_core"/>
</dbReference>
<dbReference type="InterPro" id="IPR001412">
    <property type="entry name" value="aa-tRNA-synth_I_CS"/>
</dbReference>
<dbReference type="SUPFAM" id="SSF52374">
    <property type="entry name" value="Nucleotidylyl transferase"/>
    <property type="match status" value="1"/>
</dbReference>
<dbReference type="Gene3D" id="3.40.50.620">
    <property type="entry name" value="HUPs"/>
    <property type="match status" value="2"/>
</dbReference>
<dbReference type="OrthoDB" id="68056at2759"/>
<keyword evidence="6 13" id="KW-0436">Ligase</keyword>
<feature type="domain" description="Arginyl tRNA synthetase N-terminal" evidence="15">
    <location>
        <begin position="12"/>
        <end position="107"/>
    </location>
</feature>
<dbReference type="AlphaFoldDB" id="A0A196SMP6"/>
<evidence type="ECO:0000256" key="11">
    <source>
        <dbReference type="ARBA" id="ARBA00033033"/>
    </source>
</evidence>
<evidence type="ECO:0000256" key="7">
    <source>
        <dbReference type="ARBA" id="ARBA00022741"/>
    </source>
</evidence>
<dbReference type="CDD" id="cd00671">
    <property type="entry name" value="ArgRS_core"/>
    <property type="match status" value="1"/>
</dbReference>
<dbReference type="PANTHER" id="PTHR11956:SF5">
    <property type="entry name" value="ARGININE--TRNA LIGASE, CYTOPLASMIC"/>
    <property type="match status" value="1"/>
</dbReference>
<evidence type="ECO:0000256" key="12">
    <source>
        <dbReference type="ARBA" id="ARBA00049339"/>
    </source>
</evidence>
<dbReference type="PANTHER" id="PTHR11956">
    <property type="entry name" value="ARGINYL-TRNA SYNTHETASE"/>
    <property type="match status" value="1"/>
</dbReference>
<comment type="subunit">
    <text evidence="3">Monomer.</text>
</comment>
<name>A0A196SMP6_BLAHN</name>
<organism evidence="16 17">
    <name type="scientific">Blastocystis sp. subtype 1 (strain ATCC 50177 / NandII)</name>
    <dbReference type="NCBI Taxonomy" id="478820"/>
    <lineage>
        <taxon>Eukaryota</taxon>
        <taxon>Sar</taxon>
        <taxon>Stramenopiles</taxon>
        <taxon>Bigyra</taxon>
        <taxon>Opalozoa</taxon>
        <taxon>Opalinata</taxon>
        <taxon>Blastocystidae</taxon>
        <taxon>Blastocystis</taxon>
    </lineage>
</organism>
<dbReference type="EC" id="6.1.1.19" evidence="4"/>
<keyword evidence="17" id="KW-1185">Reference proteome</keyword>
<keyword evidence="8 13" id="KW-0067">ATP-binding</keyword>
<evidence type="ECO:0000256" key="8">
    <source>
        <dbReference type="ARBA" id="ARBA00022840"/>
    </source>
</evidence>
<dbReference type="Gene3D" id="3.30.1360.70">
    <property type="entry name" value="Arginyl tRNA synthetase N-terminal domain"/>
    <property type="match status" value="1"/>
</dbReference>
<evidence type="ECO:0000256" key="9">
    <source>
        <dbReference type="ARBA" id="ARBA00022917"/>
    </source>
</evidence>
<evidence type="ECO:0000256" key="4">
    <source>
        <dbReference type="ARBA" id="ARBA00012837"/>
    </source>
</evidence>
<evidence type="ECO:0000313" key="17">
    <source>
        <dbReference type="Proteomes" id="UP000078348"/>
    </source>
</evidence>
<dbReference type="Pfam" id="PF00750">
    <property type="entry name" value="tRNA-synt_1d"/>
    <property type="match status" value="1"/>
</dbReference>
<evidence type="ECO:0000259" key="14">
    <source>
        <dbReference type="SMART" id="SM00836"/>
    </source>
</evidence>
<keyword evidence="9 13" id="KW-0648">Protein biosynthesis</keyword>
<keyword evidence="10 13" id="KW-0030">Aminoacyl-tRNA synthetase</keyword>
<evidence type="ECO:0000259" key="15">
    <source>
        <dbReference type="SMART" id="SM01016"/>
    </source>
</evidence>
<feature type="domain" description="DALR anticodon binding" evidence="14">
    <location>
        <begin position="426"/>
        <end position="541"/>
    </location>
</feature>
<accession>A0A196SMP6</accession>
<dbReference type="Gene3D" id="1.10.730.10">
    <property type="entry name" value="Isoleucyl-tRNA Synthetase, Domain 1"/>
    <property type="match status" value="1"/>
</dbReference>
<dbReference type="PROSITE" id="PS00178">
    <property type="entry name" value="AA_TRNA_LIGASE_I"/>
    <property type="match status" value="1"/>
</dbReference>
<dbReference type="NCBIfam" id="TIGR00456">
    <property type="entry name" value="argS"/>
    <property type="match status" value="1"/>
</dbReference>
<dbReference type="EMBL" id="LXWW01000028">
    <property type="protein sequence ID" value="OAO17482.1"/>
    <property type="molecule type" value="Genomic_DNA"/>
</dbReference>
<dbReference type="FunFam" id="3.40.50.620:FF:000116">
    <property type="entry name" value="Arginine--tRNA ligase"/>
    <property type="match status" value="1"/>
</dbReference>
<keyword evidence="7 13" id="KW-0547">Nucleotide-binding</keyword>
<evidence type="ECO:0000256" key="6">
    <source>
        <dbReference type="ARBA" id="ARBA00022598"/>
    </source>
</evidence>